<dbReference type="Proteomes" id="UP001241377">
    <property type="component" value="Unassembled WGS sequence"/>
</dbReference>
<dbReference type="EMBL" id="JASBWR010000006">
    <property type="protein sequence ID" value="KAJ9111915.1"/>
    <property type="molecule type" value="Genomic_DNA"/>
</dbReference>
<name>A0ACC2WL74_9TREE</name>
<accession>A0ACC2WL74</accession>
<reference evidence="1" key="1">
    <citation type="submission" date="2023-04" db="EMBL/GenBank/DDBJ databases">
        <title>Draft Genome sequencing of Naganishia species isolated from polar environments using Oxford Nanopore Technology.</title>
        <authorList>
            <person name="Leo P."/>
            <person name="Venkateswaran K."/>
        </authorList>
    </citation>
    <scope>NUCLEOTIDE SEQUENCE</scope>
    <source>
        <strain evidence="1">MNA-CCFEE 5261</strain>
    </source>
</reference>
<keyword evidence="2" id="KW-1185">Reference proteome</keyword>
<evidence type="ECO:0000313" key="2">
    <source>
        <dbReference type="Proteomes" id="UP001241377"/>
    </source>
</evidence>
<protein>
    <submittedName>
        <fullName evidence="1">CDP-diacylglycerol-inositol 3-phosphatidyltransferase</fullName>
    </submittedName>
</protein>
<sequence>MLLLLVSLDLTSHYMHMYAMTTSGSASHKNVDAKQSKILNLYYTNRKVLFGVCLVNELFYVAVYLHSFNFFWLGTVLVFVSAPVWFFKQVANVIQLRAAALIMIKLDAADKSKRKAE</sequence>
<organism evidence="1 2">
    <name type="scientific">Naganishia cerealis</name>
    <dbReference type="NCBI Taxonomy" id="610337"/>
    <lineage>
        <taxon>Eukaryota</taxon>
        <taxon>Fungi</taxon>
        <taxon>Dikarya</taxon>
        <taxon>Basidiomycota</taxon>
        <taxon>Agaricomycotina</taxon>
        <taxon>Tremellomycetes</taxon>
        <taxon>Filobasidiales</taxon>
        <taxon>Filobasidiaceae</taxon>
        <taxon>Naganishia</taxon>
    </lineage>
</organism>
<gene>
    <name evidence="1" type="primary">PIS1</name>
    <name evidence="1" type="ORF">QFC19_000837</name>
</gene>
<evidence type="ECO:0000313" key="1">
    <source>
        <dbReference type="EMBL" id="KAJ9111915.1"/>
    </source>
</evidence>
<comment type="caution">
    <text evidence="1">The sequence shown here is derived from an EMBL/GenBank/DDBJ whole genome shotgun (WGS) entry which is preliminary data.</text>
</comment>
<proteinExistence type="predicted"/>